<comment type="caution">
    <text evidence="2">The sequence shown here is derived from an EMBL/GenBank/DDBJ whole genome shotgun (WGS) entry which is preliminary data.</text>
</comment>
<evidence type="ECO:0000313" key="3">
    <source>
        <dbReference type="Proteomes" id="UP000070475"/>
    </source>
</evidence>
<accession>A0A132UAC8</accession>
<protein>
    <submittedName>
        <fullName evidence="2">Uncharacterized protein</fullName>
    </submittedName>
</protein>
<sequence length="64" mass="7368">MMIMTYSQISRNSGSVTDMFYLEQQIKAVKKEMKRAEAAGLQELQDQLSRRLAELETELDKLGD</sequence>
<reference evidence="2 3" key="1">
    <citation type="submission" date="2015-08" db="EMBL/GenBank/DDBJ databases">
        <title>Genomes of Paenibacillus riograndensis.</title>
        <authorList>
            <person name="Sant'Anna F.H."/>
            <person name="Souza R."/>
            <person name="Ambrosini A."/>
            <person name="Bach E."/>
            <person name="Fernandes G."/>
            <person name="Balsanelli E."/>
            <person name="Baura V.A."/>
            <person name="Pedrosa F.O."/>
            <person name="Souza E.M."/>
            <person name="Passaglia L."/>
        </authorList>
    </citation>
    <scope>NUCLEOTIDE SEQUENCE [LARGE SCALE GENOMIC DNA]</scope>
    <source>
        <strain evidence="2 3">CAS34</strain>
    </source>
</reference>
<dbReference type="PATRIC" id="fig|483937.3.peg.5091"/>
<organism evidence="2 3">
    <name type="scientific">Paenibacillus riograndensis</name>
    <dbReference type="NCBI Taxonomy" id="483937"/>
    <lineage>
        <taxon>Bacteria</taxon>
        <taxon>Bacillati</taxon>
        <taxon>Bacillota</taxon>
        <taxon>Bacilli</taxon>
        <taxon>Bacillales</taxon>
        <taxon>Paenibacillaceae</taxon>
        <taxon>Paenibacillus</taxon>
        <taxon>Paenibacillus sonchi group</taxon>
    </lineage>
</organism>
<gene>
    <name evidence="2" type="ORF">AMQ84_03905</name>
</gene>
<proteinExistence type="predicted"/>
<keyword evidence="3" id="KW-1185">Reference proteome</keyword>
<evidence type="ECO:0000256" key="1">
    <source>
        <dbReference type="SAM" id="Coils"/>
    </source>
</evidence>
<keyword evidence="1" id="KW-0175">Coiled coil</keyword>
<name>A0A132UAC8_9BACL</name>
<feature type="coiled-coil region" evidence="1">
    <location>
        <begin position="19"/>
        <end position="61"/>
    </location>
</feature>
<dbReference type="EMBL" id="LIRB01000101">
    <property type="protein sequence ID" value="KWX80395.1"/>
    <property type="molecule type" value="Genomic_DNA"/>
</dbReference>
<dbReference type="Proteomes" id="UP000070475">
    <property type="component" value="Unassembled WGS sequence"/>
</dbReference>
<evidence type="ECO:0000313" key="2">
    <source>
        <dbReference type="EMBL" id="KWX80395.1"/>
    </source>
</evidence>
<dbReference type="AlphaFoldDB" id="A0A132UAC8"/>